<evidence type="ECO:0000256" key="1">
    <source>
        <dbReference type="SAM" id="MobiDB-lite"/>
    </source>
</evidence>
<proteinExistence type="predicted"/>
<feature type="compositionally biased region" description="Acidic residues" evidence="1">
    <location>
        <begin position="115"/>
        <end position="139"/>
    </location>
</feature>
<dbReference type="AlphaFoldDB" id="A0AAV4DPD9"/>
<accession>A0AAV4DPD9</accession>
<sequence>MLGPDSRPVTGYAQLHNNNNNNNNNNLTISTAREVHTKQKAEHREEATENLYYNKRINITRIPQIKDPCGVAIAYDGSILVMEEGKKTLHLVSSQGAWTKQLWIMTFINIGDGKDGDDDDNDDNDDDDDDNDDDDDDGGSDSVDGL</sequence>
<comment type="caution">
    <text evidence="2">The sequence shown here is derived from an EMBL/GenBank/DDBJ whole genome shotgun (WGS) entry which is preliminary data.</text>
</comment>
<organism evidence="2 3">
    <name type="scientific">Plakobranchus ocellatus</name>
    <dbReference type="NCBI Taxonomy" id="259542"/>
    <lineage>
        <taxon>Eukaryota</taxon>
        <taxon>Metazoa</taxon>
        <taxon>Spiralia</taxon>
        <taxon>Lophotrochozoa</taxon>
        <taxon>Mollusca</taxon>
        <taxon>Gastropoda</taxon>
        <taxon>Heterobranchia</taxon>
        <taxon>Euthyneura</taxon>
        <taxon>Panpulmonata</taxon>
        <taxon>Sacoglossa</taxon>
        <taxon>Placobranchoidea</taxon>
        <taxon>Plakobranchidae</taxon>
        <taxon>Plakobranchus</taxon>
    </lineage>
</organism>
<dbReference type="Proteomes" id="UP000735302">
    <property type="component" value="Unassembled WGS sequence"/>
</dbReference>
<reference evidence="2 3" key="1">
    <citation type="journal article" date="2021" name="Elife">
        <title>Chloroplast acquisition without the gene transfer in kleptoplastic sea slugs, Plakobranchus ocellatus.</title>
        <authorList>
            <person name="Maeda T."/>
            <person name="Takahashi S."/>
            <person name="Yoshida T."/>
            <person name="Shimamura S."/>
            <person name="Takaki Y."/>
            <person name="Nagai Y."/>
            <person name="Toyoda A."/>
            <person name="Suzuki Y."/>
            <person name="Arimoto A."/>
            <person name="Ishii H."/>
            <person name="Satoh N."/>
            <person name="Nishiyama T."/>
            <person name="Hasebe M."/>
            <person name="Maruyama T."/>
            <person name="Minagawa J."/>
            <person name="Obokata J."/>
            <person name="Shigenobu S."/>
        </authorList>
    </citation>
    <scope>NUCLEOTIDE SEQUENCE [LARGE SCALE GENOMIC DNA]</scope>
</reference>
<name>A0AAV4DPD9_9GAST</name>
<dbReference type="EMBL" id="BLXT01008078">
    <property type="protein sequence ID" value="GFO45776.1"/>
    <property type="molecule type" value="Genomic_DNA"/>
</dbReference>
<evidence type="ECO:0000313" key="3">
    <source>
        <dbReference type="Proteomes" id="UP000735302"/>
    </source>
</evidence>
<feature type="region of interest" description="Disordered" evidence="1">
    <location>
        <begin position="111"/>
        <end position="146"/>
    </location>
</feature>
<gene>
    <name evidence="2" type="ORF">PoB_007228100</name>
</gene>
<evidence type="ECO:0000313" key="2">
    <source>
        <dbReference type="EMBL" id="GFO45776.1"/>
    </source>
</evidence>
<keyword evidence="3" id="KW-1185">Reference proteome</keyword>
<protein>
    <submittedName>
        <fullName evidence="2">Uncharacterized protein</fullName>
    </submittedName>
</protein>